<dbReference type="GO" id="GO:0004864">
    <property type="term" value="F:protein phosphatase inhibitor activity"/>
    <property type="evidence" value="ECO:0007669"/>
    <property type="project" value="InterPro"/>
</dbReference>
<feature type="non-terminal residue" evidence="3">
    <location>
        <position position="157"/>
    </location>
</feature>
<dbReference type="EMBL" id="GDJX01005540">
    <property type="protein sequence ID" value="JAT62396.1"/>
    <property type="molecule type" value="Transcribed_RNA"/>
</dbReference>
<proteinExistence type="inferred from homology"/>
<dbReference type="PANTHER" id="PTHR31213:SF201">
    <property type="entry name" value="OS03G0300400 PROTEIN"/>
    <property type="match status" value="1"/>
</dbReference>
<dbReference type="InterPro" id="IPR000916">
    <property type="entry name" value="Bet_v_I/MLP"/>
</dbReference>
<dbReference type="InterPro" id="IPR023393">
    <property type="entry name" value="START-like_dom_sf"/>
</dbReference>
<dbReference type="GO" id="GO:0010427">
    <property type="term" value="F:abscisic acid binding"/>
    <property type="evidence" value="ECO:0007669"/>
    <property type="project" value="InterPro"/>
</dbReference>
<feature type="domain" description="Bet v I/Major latex protein" evidence="2">
    <location>
        <begin position="5"/>
        <end position="156"/>
    </location>
</feature>
<name>A0A1D1Z697_9ARAE</name>
<dbReference type="SUPFAM" id="SSF55961">
    <property type="entry name" value="Bet v1-like"/>
    <property type="match status" value="1"/>
</dbReference>
<dbReference type="GO" id="GO:0038023">
    <property type="term" value="F:signaling receptor activity"/>
    <property type="evidence" value="ECO:0007669"/>
    <property type="project" value="InterPro"/>
</dbReference>
<dbReference type="GO" id="GO:0005634">
    <property type="term" value="C:nucleus"/>
    <property type="evidence" value="ECO:0007669"/>
    <property type="project" value="TreeGrafter"/>
</dbReference>
<dbReference type="PRINTS" id="PR00634">
    <property type="entry name" value="BETALLERGEN"/>
</dbReference>
<protein>
    <submittedName>
        <fullName evidence="3">Major allergen Pru av 1</fullName>
    </submittedName>
</protein>
<dbReference type="InterPro" id="IPR050279">
    <property type="entry name" value="Plant_def-hormone_signal"/>
</dbReference>
<dbReference type="GO" id="GO:0009738">
    <property type="term" value="P:abscisic acid-activated signaling pathway"/>
    <property type="evidence" value="ECO:0007669"/>
    <property type="project" value="InterPro"/>
</dbReference>
<comment type="similarity">
    <text evidence="1">Belongs to the BetVI family.</text>
</comment>
<dbReference type="AlphaFoldDB" id="A0A1D1Z697"/>
<accession>A0A1D1Z697</accession>
<dbReference type="GO" id="GO:0005737">
    <property type="term" value="C:cytoplasm"/>
    <property type="evidence" value="ECO:0007669"/>
    <property type="project" value="TreeGrafter"/>
</dbReference>
<evidence type="ECO:0000313" key="3">
    <source>
        <dbReference type="EMBL" id="JAT62396.1"/>
    </source>
</evidence>
<dbReference type="PANTHER" id="PTHR31213">
    <property type="entry name" value="OS08G0374000 PROTEIN-RELATED"/>
    <property type="match status" value="1"/>
</dbReference>
<evidence type="ECO:0000259" key="2">
    <source>
        <dbReference type="SMART" id="SM01037"/>
    </source>
</evidence>
<dbReference type="Pfam" id="PF00407">
    <property type="entry name" value="Bet_v_1"/>
    <property type="match status" value="1"/>
</dbReference>
<gene>
    <name evidence="3" type="primary">PRUA1_1</name>
    <name evidence="3" type="ORF">g.88343</name>
</gene>
<dbReference type="FunFam" id="3.30.530.20:FF:000007">
    <property type="entry name" value="Major pollen allergen Bet v 1-A"/>
    <property type="match status" value="1"/>
</dbReference>
<dbReference type="GO" id="GO:0006952">
    <property type="term" value="P:defense response"/>
    <property type="evidence" value="ECO:0007669"/>
    <property type="project" value="InterPro"/>
</dbReference>
<reference evidence="3" key="1">
    <citation type="submission" date="2015-07" db="EMBL/GenBank/DDBJ databases">
        <title>Transcriptome Assembly of Anthurium amnicola.</title>
        <authorList>
            <person name="Suzuki J."/>
        </authorList>
    </citation>
    <scope>NUCLEOTIDE SEQUENCE</scope>
</reference>
<dbReference type="CDD" id="cd07816">
    <property type="entry name" value="Bet_v1-like"/>
    <property type="match status" value="1"/>
</dbReference>
<dbReference type="Gene3D" id="3.30.530.20">
    <property type="match status" value="1"/>
</dbReference>
<evidence type="ECO:0000256" key="1">
    <source>
        <dbReference type="ARBA" id="ARBA00009744"/>
    </source>
</evidence>
<dbReference type="SMART" id="SM01037">
    <property type="entry name" value="Bet_v_1"/>
    <property type="match status" value="1"/>
</dbReference>
<organism evidence="3">
    <name type="scientific">Anthurium amnicola</name>
    <dbReference type="NCBI Taxonomy" id="1678845"/>
    <lineage>
        <taxon>Eukaryota</taxon>
        <taxon>Viridiplantae</taxon>
        <taxon>Streptophyta</taxon>
        <taxon>Embryophyta</taxon>
        <taxon>Tracheophyta</taxon>
        <taxon>Spermatophyta</taxon>
        <taxon>Magnoliopsida</taxon>
        <taxon>Liliopsida</taxon>
        <taxon>Araceae</taxon>
        <taxon>Pothoideae</taxon>
        <taxon>Potheae</taxon>
        <taxon>Anthurium</taxon>
    </lineage>
</organism>
<sequence>MVAGSFTEEYESPIDVGRLWNAGVVDRPVMMPKLQPEFIHSVEVLEGDGGVGTVNRVNFTEVVEDHKFLKDRIDVLDSENHVLKYTVIEGGLLGSRLKCYSYELAMEAAGDSGSKGRLTVGYDTVDEVPLTPEEIGKLTFGVVAMMKAVEDYLQANP</sequence>
<dbReference type="InterPro" id="IPR024949">
    <property type="entry name" value="Bet_v_I_allergen"/>
</dbReference>